<reference evidence="3 4" key="1">
    <citation type="submission" date="2019-08" db="EMBL/GenBank/DDBJ databases">
        <title>Prosopis cineraria nodule microbiome.</title>
        <authorList>
            <person name="Ali R."/>
            <person name="Chaluvadi S.R."/>
            <person name="Wang X."/>
        </authorList>
    </citation>
    <scope>NUCLEOTIDE SEQUENCE [LARGE SCALE GENOMIC DNA]</scope>
    <source>
        <strain evidence="3 4">BG7</strain>
        <plasmid evidence="3 4">unnamed</plasmid>
    </source>
</reference>
<keyword evidence="2" id="KW-0732">Signal</keyword>
<keyword evidence="3" id="KW-0614">Plasmid</keyword>
<dbReference type="Gene3D" id="2.60.40.420">
    <property type="entry name" value="Cupredoxins - blue copper proteins"/>
    <property type="match status" value="1"/>
</dbReference>
<dbReference type="EMBL" id="CP043499">
    <property type="protein sequence ID" value="QFY63346.1"/>
    <property type="molecule type" value="Genomic_DNA"/>
</dbReference>
<dbReference type="KEGG" id="rgr:FZ934_23995"/>
<dbReference type="OrthoDB" id="9807821at2"/>
<accession>A0A5Q0CBX0</accession>
<dbReference type="PROSITE" id="PS00079">
    <property type="entry name" value="MULTICOPPER_OXIDASE1"/>
    <property type="match status" value="1"/>
</dbReference>
<feature type="signal peptide" evidence="2">
    <location>
        <begin position="1"/>
        <end position="23"/>
    </location>
</feature>
<keyword evidence="1" id="KW-0479">Metal-binding</keyword>
<name>A0A5Q0CBX0_9HYPH</name>
<evidence type="ECO:0000313" key="3">
    <source>
        <dbReference type="EMBL" id="QFY63346.1"/>
    </source>
</evidence>
<sequence>MRRIRACAGALLISTVAATTGWAADEAATVRVALIDISSAMPTGMMGYGMMGPGMMGQAPGSTTPGGSYGMMGGMMGHGMMMGMMSIRTDKPTVKAGTVTFDVTNWSRSVLHEMLIVPVDSPNAPLPYDYARAQVPEEQVKVLGEAEDIQPSKSKTLEITLPQGSYLLICNLPGHYAAGMVAPLSVTP</sequence>
<evidence type="ECO:0000256" key="1">
    <source>
        <dbReference type="ARBA" id="ARBA00022723"/>
    </source>
</evidence>
<keyword evidence="4" id="KW-1185">Reference proteome</keyword>
<feature type="chain" id="PRO_5024803342" description="Blue (type 1) copper domain-containing protein" evidence="2">
    <location>
        <begin position="24"/>
        <end position="188"/>
    </location>
</feature>
<evidence type="ECO:0008006" key="5">
    <source>
        <dbReference type="Google" id="ProtNLM"/>
    </source>
</evidence>
<organism evidence="3 4">
    <name type="scientific">Rhizobium grahamii</name>
    <dbReference type="NCBI Taxonomy" id="1120045"/>
    <lineage>
        <taxon>Bacteria</taxon>
        <taxon>Pseudomonadati</taxon>
        <taxon>Pseudomonadota</taxon>
        <taxon>Alphaproteobacteria</taxon>
        <taxon>Hyphomicrobiales</taxon>
        <taxon>Rhizobiaceae</taxon>
        <taxon>Rhizobium/Agrobacterium group</taxon>
        <taxon>Rhizobium</taxon>
    </lineage>
</organism>
<geneLocation type="plasmid" evidence="3 4">
    <name>unnamed</name>
</geneLocation>
<dbReference type="InterPro" id="IPR008972">
    <property type="entry name" value="Cupredoxin"/>
</dbReference>
<evidence type="ECO:0000313" key="4">
    <source>
        <dbReference type="Proteomes" id="UP000326881"/>
    </source>
</evidence>
<dbReference type="SUPFAM" id="SSF49503">
    <property type="entry name" value="Cupredoxins"/>
    <property type="match status" value="1"/>
</dbReference>
<protein>
    <recommendedName>
        <fullName evidence="5">Blue (type 1) copper domain-containing protein</fullName>
    </recommendedName>
</protein>
<dbReference type="GO" id="GO:0046872">
    <property type="term" value="F:metal ion binding"/>
    <property type="evidence" value="ECO:0007669"/>
    <property type="project" value="UniProtKB-KW"/>
</dbReference>
<dbReference type="Proteomes" id="UP000326881">
    <property type="component" value="Plasmid unnamed"/>
</dbReference>
<evidence type="ECO:0000256" key="2">
    <source>
        <dbReference type="SAM" id="SignalP"/>
    </source>
</evidence>
<proteinExistence type="predicted"/>
<dbReference type="RefSeq" id="WP_153273312.1">
    <property type="nucleotide sequence ID" value="NZ_CP043499.1"/>
</dbReference>
<gene>
    <name evidence="3" type="ORF">FZ934_23995</name>
</gene>
<dbReference type="AlphaFoldDB" id="A0A5Q0CBX0"/>
<dbReference type="InterPro" id="IPR033138">
    <property type="entry name" value="Cu_oxidase_CS"/>
</dbReference>